<evidence type="ECO:0000256" key="3">
    <source>
        <dbReference type="ARBA" id="ARBA00022475"/>
    </source>
</evidence>
<keyword evidence="7" id="KW-1015">Disulfide bond</keyword>
<evidence type="ECO:0000256" key="8">
    <source>
        <dbReference type="RuleBase" id="RU362056"/>
    </source>
</evidence>
<dbReference type="GO" id="GO:0006811">
    <property type="term" value="P:monoatomic ion transport"/>
    <property type="evidence" value="ECO:0007669"/>
    <property type="project" value="UniProtKB-KW"/>
</dbReference>
<feature type="transmembrane region" description="Helical" evidence="8">
    <location>
        <begin position="530"/>
        <end position="548"/>
    </location>
</feature>
<dbReference type="CDD" id="cd17336">
    <property type="entry name" value="MFS_SLCO_OATP"/>
    <property type="match status" value="1"/>
</dbReference>
<feature type="transmembrane region" description="Helical" evidence="8">
    <location>
        <begin position="316"/>
        <end position="340"/>
    </location>
</feature>
<feature type="transmembrane region" description="Helical" evidence="8">
    <location>
        <begin position="27"/>
        <end position="52"/>
    </location>
</feature>
<sequence>MIEYKQEMNTQSDKCGIGRCQPKSLEYCATIACFTGIYSLSSLTTSTLSIYISSQITTLEKQFGFNSSQSGFLLSCNDIGFLLLTLFVSYRATTAHIPRALGISTVLYGFAGILCSFAYFLMPSQGSRTETTNRTSFEQTDSLQLCNLKNLSSYDTDQCESEAPKAVGTSTAFTPYAMAIIAIGMVLQGIGKSPRTPYVSYYVDENVEKRKTSMYLGIIITVGIFGPALAFALGAVFSNIYVTLEDVTITTRDPRWIGAWWLGFLIFGIISIVISLPLFCFPKHYQSNKEVIKTEPKKNIKFLSHIKGFISTVLRLFRNGCFTFSILGSCLQMFFVSGMISFMPKFLETQFTIPTWHANLLMGGLNICSASLGTFIGGFIVYKFRLTPYACIKLALILTATTSFAPLIGFFVGCDNPEIIGYNTKSNANITTCIEDCNCNKDTYFPVCGSDNRNYFSYCHAGCMEHNLEGYAECKCIGEGATATPGLCKPDCDMLYVYISLVFVFALSQTIALMPEYIFVMRCVDDKDKAMALAFRSLLATVLGWFPGPVIVGKVVDTCCRLWNSSCGGTGACALYDLVDFRYRRHALDLGVKLVATVFSFLAFMCARNRQDLKQKPVSKLEKTIIPEVEELMEKSTDDEHIHGHRKLINGHSA</sequence>
<feature type="transmembrane region" description="Helical" evidence="8">
    <location>
        <begin position="257"/>
        <end position="281"/>
    </location>
</feature>
<protein>
    <recommendedName>
        <fullName evidence="8">Solute carrier organic anion transporter family member</fullName>
    </recommendedName>
</protein>
<keyword evidence="11" id="KW-1185">Reference proteome</keyword>
<keyword evidence="8" id="KW-0813">Transport</keyword>
<dbReference type="Pfam" id="PF03137">
    <property type="entry name" value="OATP"/>
    <property type="match status" value="1"/>
</dbReference>
<dbReference type="InterPro" id="IPR004156">
    <property type="entry name" value="OATP"/>
</dbReference>
<evidence type="ECO:0000313" key="11">
    <source>
        <dbReference type="Proteomes" id="UP000683360"/>
    </source>
</evidence>
<dbReference type="PANTHER" id="PTHR11388:SF142">
    <property type="entry name" value="SOLUTE CARRIER ORGANIC ANION TRANSPORTER FAMILY MEMBER 5A1"/>
    <property type="match status" value="1"/>
</dbReference>
<accession>A0A8S3U3V9</accession>
<evidence type="ECO:0000259" key="9">
    <source>
        <dbReference type="PROSITE" id="PS51465"/>
    </source>
</evidence>
<dbReference type="SUPFAM" id="SSF100895">
    <property type="entry name" value="Kazal-type serine protease inhibitors"/>
    <property type="match status" value="1"/>
</dbReference>
<keyword evidence="5 8" id="KW-1133">Transmembrane helix</keyword>
<dbReference type="GO" id="GO:0015347">
    <property type="term" value="F:sodium-independent organic anion transmembrane transporter activity"/>
    <property type="evidence" value="ECO:0007669"/>
    <property type="project" value="TreeGrafter"/>
</dbReference>
<keyword evidence="6 8" id="KW-0472">Membrane</keyword>
<dbReference type="EMBL" id="CAJPWZ010002566">
    <property type="protein sequence ID" value="CAG2240591.1"/>
    <property type="molecule type" value="Genomic_DNA"/>
</dbReference>
<evidence type="ECO:0000256" key="1">
    <source>
        <dbReference type="ARBA" id="ARBA00004651"/>
    </source>
</evidence>
<evidence type="ECO:0000256" key="5">
    <source>
        <dbReference type="ARBA" id="ARBA00022989"/>
    </source>
</evidence>
<feature type="transmembrane region" description="Helical" evidence="8">
    <location>
        <begin position="102"/>
        <end position="122"/>
    </location>
</feature>
<keyword evidence="3" id="KW-1003">Cell membrane</keyword>
<evidence type="ECO:0000256" key="6">
    <source>
        <dbReference type="ARBA" id="ARBA00023136"/>
    </source>
</evidence>
<comment type="caution">
    <text evidence="10">The sequence shown here is derived from an EMBL/GenBank/DDBJ whole genome shotgun (WGS) entry which is preliminary data.</text>
</comment>
<feature type="domain" description="Kazal-like" evidence="9">
    <location>
        <begin position="427"/>
        <end position="478"/>
    </location>
</feature>
<name>A0A8S3U3V9_MYTED</name>
<dbReference type="InterPro" id="IPR002350">
    <property type="entry name" value="Kazal_dom"/>
</dbReference>
<organism evidence="10 11">
    <name type="scientific">Mytilus edulis</name>
    <name type="common">Blue mussel</name>
    <dbReference type="NCBI Taxonomy" id="6550"/>
    <lineage>
        <taxon>Eukaryota</taxon>
        <taxon>Metazoa</taxon>
        <taxon>Spiralia</taxon>
        <taxon>Lophotrochozoa</taxon>
        <taxon>Mollusca</taxon>
        <taxon>Bivalvia</taxon>
        <taxon>Autobranchia</taxon>
        <taxon>Pteriomorphia</taxon>
        <taxon>Mytilida</taxon>
        <taxon>Mytiloidea</taxon>
        <taxon>Mytilidae</taxon>
        <taxon>Mytilinae</taxon>
        <taxon>Mytilus</taxon>
    </lineage>
</organism>
<evidence type="ECO:0000256" key="7">
    <source>
        <dbReference type="ARBA" id="ARBA00023157"/>
    </source>
</evidence>
<feature type="transmembrane region" description="Helical" evidence="8">
    <location>
        <begin position="72"/>
        <end position="90"/>
    </location>
</feature>
<dbReference type="AlphaFoldDB" id="A0A8S3U3V9"/>
<evidence type="ECO:0000256" key="2">
    <source>
        <dbReference type="ARBA" id="ARBA00009657"/>
    </source>
</evidence>
<dbReference type="PROSITE" id="PS51465">
    <property type="entry name" value="KAZAL_2"/>
    <property type="match status" value="1"/>
</dbReference>
<feature type="transmembrane region" description="Helical" evidence="8">
    <location>
        <begin position="495"/>
        <end position="518"/>
    </location>
</feature>
<reference evidence="10" key="1">
    <citation type="submission" date="2021-03" db="EMBL/GenBank/DDBJ databases">
        <authorList>
            <person name="Bekaert M."/>
        </authorList>
    </citation>
    <scope>NUCLEOTIDE SEQUENCE</scope>
</reference>
<feature type="transmembrane region" description="Helical" evidence="8">
    <location>
        <begin position="590"/>
        <end position="607"/>
    </location>
</feature>
<proteinExistence type="inferred from homology"/>
<dbReference type="InterPro" id="IPR036058">
    <property type="entry name" value="Kazal_dom_sf"/>
</dbReference>
<dbReference type="OrthoDB" id="5062115at2759"/>
<evidence type="ECO:0000256" key="4">
    <source>
        <dbReference type="ARBA" id="ARBA00022692"/>
    </source>
</evidence>
<gene>
    <name evidence="10" type="ORF">MEDL_52871</name>
</gene>
<dbReference type="SUPFAM" id="SSF103473">
    <property type="entry name" value="MFS general substrate transporter"/>
    <property type="match status" value="1"/>
</dbReference>
<dbReference type="Gene3D" id="1.20.1250.20">
    <property type="entry name" value="MFS general substrate transporter like domains"/>
    <property type="match status" value="1"/>
</dbReference>
<dbReference type="GO" id="GO:0016323">
    <property type="term" value="C:basolateral plasma membrane"/>
    <property type="evidence" value="ECO:0007669"/>
    <property type="project" value="TreeGrafter"/>
</dbReference>
<dbReference type="NCBIfam" id="TIGR00805">
    <property type="entry name" value="oat"/>
    <property type="match status" value="1"/>
</dbReference>
<dbReference type="GO" id="GO:0043252">
    <property type="term" value="P:sodium-independent organic anion transport"/>
    <property type="evidence" value="ECO:0007669"/>
    <property type="project" value="TreeGrafter"/>
</dbReference>
<keyword evidence="4 8" id="KW-0812">Transmembrane</keyword>
<feature type="transmembrane region" description="Helical" evidence="8">
    <location>
        <begin position="360"/>
        <end position="382"/>
    </location>
</feature>
<dbReference type="Proteomes" id="UP000683360">
    <property type="component" value="Unassembled WGS sequence"/>
</dbReference>
<keyword evidence="8" id="KW-0406">Ion transport</keyword>
<dbReference type="PANTHER" id="PTHR11388">
    <property type="entry name" value="ORGANIC ANION TRANSPORTER"/>
    <property type="match status" value="1"/>
</dbReference>
<feature type="transmembrane region" description="Helical" evidence="8">
    <location>
        <begin position="212"/>
        <end position="237"/>
    </location>
</feature>
<dbReference type="Pfam" id="PF07648">
    <property type="entry name" value="Kazal_2"/>
    <property type="match status" value="1"/>
</dbReference>
<comment type="similarity">
    <text evidence="2 8">Belongs to the organo anion transporter (TC 2.A.60) family.</text>
</comment>
<comment type="subcellular location">
    <subcellularLocation>
        <location evidence="1 8">Cell membrane</location>
        <topology evidence="1 8">Multi-pass membrane protein</topology>
    </subcellularLocation>
</comment>
<dbReference type="InterPro" id="IPR036259">
    <property type="entry name" value="MFS_trans_sf"/>
</dbReference>
<evidence type="ECO:0000313" key="10">
    <source>
        <dbReference type="EMBL" id="CAG2240591.1"/>
    </source>
</evidence>
<feature type="transmembrane region" description="Helical" evidence="8">
    <location>
        <begin position="394"/>
        <end position="413"/>
    </location>
</feature>
<feature type="transmembrane region" description="Helical" evidence="8">
    <location>
        <begin position="173"/>
        <end position="191"/>
    </location>
</feature>